<sequence>MEQNKTLWGEPPEALPEALSEAHRAVAVHGQGRVREGDFRVRGRPPLRVCDDPTAISMLTVAPCRALLWGAGAGRGAMNRSRYRATSRAAGVFQFRKGAAEDGRGGPYAEHVFPQLPKTVPFDSAACRARSVIISV</sequence>
<dbReference type="AlphaFoldDB" id="A0A4C1WZ83"/>
<evidence type="ECO:0000313" key="1">
    <source>
        <dbReference type="EMBL" id="GBP56233.1"/>
    </source>
</evidence>
<accession>A0A4C1WZ83</accession>
<evidence type="ECO:0000313" key="2">
    <source>
        <dbReference type="Proteomes" id="UP000299102"/>
    </source>
</evidence>
<gene>
    <name evidence="1" type="ORF">EVAR_37307_1</name>
</gene>
<comment type="caution">
    <text evidence="1">The sequence shown here is derived from an EMBL/GenBank/DDBJ whole genome shotgun (WGS) entry which is preliminary data.</text>
</comment>
<keyword evidence="2" id="KW-1185">Reference proteome</keyword>
<dbReference type="Proteomes" id="UP000299102">
    <property type="component" value="Unassembled WGS sequence"/>
</dbReference>
<organism evidence="1 2">
    <name type="scientific">Eumeta variegata</name>
    <name type="common">Bagworm moth</name>
    <name type="synonym">Eumeta japonica</name>
    <dbReference type="NCBI Taxonomy" id="151549"/>
    <lineage>
        <taxon>Eukaryota</taxon>
        <taxon>Metazoa</taxon>
        <taxon>Ecdysozoa</taxon>
        <taxon>Arthropoda</taxon>
        <taxon>Hexapoda</taxon>
        <taxon>Insecta</taxon>
        <taxon>Pterygota</taxon>
        <taxon>Neoptera</taxon>
        <taxon>Endopterygota</taxon>
        <taxon>Lepidoptera</taxon>
        <taxon>Glossata</taxon>
        <taxon>Ditrysia</taxon>
        <taxon>Tineoidea</taxon>
        <taxon>Psychidae</taxon>
        <taxon>Oiketicinae</taxon>
        <taxon>Eumeta</taxon>
    </lineage>
</organism>
<reference evidence="1 2" key="1">
    <citation type="journal article" date="2019" name="Commun. Biol.">
        <title>The bagworm genome reveals a unique fibroin gene that provides high tensile strength.</title>
        <authorList>
            <person name="Kono N."/>
            <person name="Nakamura H."/>
            <person name="Ohtoshi R."/>
            <person name="Tomita M."/>
            <person name="Numata K."/>
            <person name="Arakawa K."/>
        </authorList>
    </citation>
    <scope>NUCLEOTIDE SEQUENCE [LARGE SCALE GENOMIC DNA]</scope>
</reference>
<proteinExistence type="predicted"/>
<name>A0A4C1WZ83_EUMVA</name>
<protein>
    <submittedName>
        <fullName evidence="1">Uncharacterized protein</fullName>
    </submittedName>
</protein>
<dbReference type="EMBL" id="BGZK01000688">
    <property type="protein sequence ID" value="GBP56233.1"/>
    <property type="molecule type" value="Genomic_DNA"/>
</dbReference>